<dbReference type="InterPro" id="IPR002937">
    <property type="entry name" value="Amino_oxidase"/>
</dbReference>
<dbReference type="Proteomes" id="UP001177023">
    <property type="component" value="Unassembled WGS sequence"/>
</dbReference>
<evidence type="ECO:0000313" key="7">
    <source>
        <dbReference type="Proteomes" id="UP001177023"/>
    </source>
</evidence>
<comment type="catalytic activity">
    <reaction evidence="4">
        <text>a secondary aliphatic amine + O2 + H2O = a primary amine + an aldehyde + H2O2</text>
        <dbReference type="Rhea" id="RHEA:26414"/>
        <dbReference type="ChEBI" id="CHEBI:15377"/>
        <dbReference type="ChEBI" id="CHEBI:15379"/>
        <dbReference type="ChEBI" id="CHEBI:16240"/>
        <dbReference type="ChEBI" id="CHEBI:17478"/>
        <dbReference type="ChEBI" id="CHEBI:58855"/>
        <dbReference type="ChEBI" id="CHEBI:65296"/>
        <dbReference type="EC" id="1.4.3.4"/>
    </reaction>
</comment>
<reference evidence="6" key="1">
    <citation type="submission" date="2023-06" db="EMBL/GenBank/DDBJ databases">
        <authorList>
            <person name="Delattre M."/>
        </authorList>
    </citation>
    <scope>NUCLEOTIDE SEQUENCE</scope>
    <source>
        <strain evidence="6">AF72</strain>
    </source>
</reference>
<dbReference type="PANTHER" id="PTHR43563">
    <property type="entry name" value="AMINE OXIDASE"/>
    <property type="match status" value="1"/>
</dbReference>
<proteinExistence type="inferred from homology"/>
<feature type="domain" description="Amine oxidase" evidence="5">
    <location>
        <begin position="30"/>
        <end position="105"/>
    </location>
</feature>
<dbReference type="Gene3D" id="3.50.50.60">
    <property type="entry name" value="FAD/NAD(P)-binding domain"/>
    <property type="match status" value="1"/>
</dbReference>
<comment type="similarity">
    <text evidence="2">Belongs to the flavin monoamine oxidase family.</text>
</comment>
<dbReference type="InterPro" id="IPR036188">
    <property type="entry name" value="FAD/NAD-bd_sf"/>
</dbReference>
<dbReference type="Pfam" id="PF01593">
    <property type="entry name" value="Amino_oxidase"/>
    <property type="match status" value="1"/>
</dbReference>
<dbReference type="GO" id="GO:0097621">
    <property type="term" value="F:monoamine oxidase activity"/>
    <property type="evidence" value="ECO:0007669"/>
    <property type="project" value="UniProtKB-EC"/>
</dbReference>
<evidence type="ECO:0000313" key="6">
    <source>
        <dbReference type="EMBL" id="CAJ0565952.1"/>
    </source>
</evidence>
<evidence type="ECO:0000256" key="1">
    <source>
        <dbReference type="ARBA" id="ARBA00004362"/>
    </source>
</evidence>
<dbReference type="AlphaFoldDB" id="A0AA36CCM3"/>
<dbReference type="EC" id="1.4.3.4" evidence="3"/>
<dbReference type="SUPFAM" id="SSF51905">
    <property type="entry name" value="FAD/NAD(P)-binding domain"/>
    <property type="match status" value="1"/>
</dbReference>
<gene>
    <name evidence="6" type="ORF">MSPICULIGERA_LOCUS4573</name>
</gene>
<evidence type="ECO:0000259" key="5">
    <source>
        <dbReference type="Pfam" id="PF01593"/>
    </source>
</evidence>
<dbReference type="GO" id="GO:0005741">
    <property type="term" value="C:mitochondrial outer membrane"/>
    <property type="evidence" value="ECO:0007669"/>
    <property type="project" value="UniProtKB-SubCell"/>
</dbReference>
<comment type="subcellular location">
    <subcellularLocation>
        <location evidence="1">Mitochondrion outer membrane</location>
        <topology evidence="1">Single-pass type IV membrane protein</topology>
        <orientation evidence="1">Cytoplasmic side</orientation>
    </subcellularLocation>
</comment>
<evidence type="ECO:0000256" key="3">
    <source>
        <dbReference type="ARBA" id="ARBA00012804"/>
    </source>
</evidence>
<feature type="non-terminal residue" evidence="6">
    <location>
        <position position="106"/>
    </location>
</feature>
<sequence length="106" mass="11658">MGDSSPIEIVGDMFSEDEAEYDVVIVGAGISGLTAANELRKRAPDLKILIVEAKDRVGGRTFTTKIRSAGEKLDDFDLGGQWVGRTQTHILEVLQELGLETYEQFE</sequence>
<protein>
    <recommendedName>
        <fullName evidence="3">monoamine oxidase</fullName>
        <ecNumber evidence="3">1.4.3.4</ecNumber>
    </recommendedName>
</protein>
<name>A0AA36CCM3_9BILA</name>
<dbReference type="EMBL" id="CATQJA010001139">
    <property type="protein sequence ID" value="CAJ0565952.1"/>
    <property type="molecule type" value="Genomic_DNA"/>
</dbReference>
<evidence type="ECO:0000256" key="4">
    <source>
        <dbReference type="ARBA" id="ARBA00048448"/>
    </source>
</evidence>
<dbReference type="PANTHER" id="PTHR43563:SF14">
    <property type="entry name" value="AMINE OXIDASE"/>
    <property type="match status" value="1"/>
</dbReference>
<keyword evidence="7" id="KW-1185">Reference proteome</keyword>
<accession>A0AA36CCM3</accession>
<organism evidence="6 7">
    <name type="scientific">Mesorhabditis spiculigera</name>
    <dbReference type="NCBI Taxonomy" id="96644"/>
    <lineage>
        <taxon>Eukaryota</taxon>
        <taxon>Metazoa</taxon>
        <taxon>Ecdysozoa</taxon>
        <taxon>Nematoda</taxon>
        <taxon>Chromadorea</taxon>
        <taxon>Rhabditida</taxon>
        <taxon>Rhabditina</taxon>
        <taxon>Rhabditomorpha</taxon>
        <taxon>Rhabditoidea</taxon>
        <taxon>Rhabditidae</taxon>
        <taxon>Mesorhabditinae</taxon>
        <taxon>Mesorhabditis</taxon>
    </lineage>
</organism>
<dbReference type="InterPro" id="IPR050703">
    <property type="entry name" value="Flavin_MAO"/>
</dbReference>
<comment type="caution">
    <text evidence="6">The sequence shown here is derived from an EMBL/GenBank/DDBJ whole genome shotgun (WGS) entry which is preliminary data.</text>
</comment>
<evidence type="ECO:0000256" key="2">
    <source>
        <dbReference type="ARBA" id="ARBA00005995"/>
    </source>
</evidence>